<proteinExistence type="predicted"/>
<dbReference type="EMBL" id="FZQP02006931">
    <property type="protein sequence ID" value="VVD05112.1"/>
    <property type="molecule type" value="Genomic_DNA"/>
</dbReference>
<dbReference type="Proteomes" id="UP000324832">
    <property type="component" value="Unassembled WGS sequence"/>
</dbReference>
<feature type="coiled-coil region" evidence="1">
    <location>
        <begin position="131"/>
        <end position="165"/>
    </location>
</feature>
<feature type="region of interest" description="Disordered" evidence="2">
    <location>
        <begin position="235"/>
        <end position="254"/>
    </location>
</feature>
<reference evidence="3 4" key="1">
    <citation type="submission" date="2017-07" db="EMBL/GenBank/DDBJ databases">
        <authorList>
            <person name="Talla V."/>
            <person name="Backstrom N."/>
        </authorList>
    </citation>
    <scope>NUCLEOTIDE SEQUENCE [LARGE SCALE GENOMIC DNA]</scope>
</reference>
<name>A0A5E4R5D0_9NEOP</name>
<accession>A0A5E4R5D0</accession>
<feature type="compositionally biased region" description="Polar residues" evidence="2">
    <location>
        <begin position="9"/>
        <end position="19"/>
    </location>
</feature>
<evidence type="ECO:0000256" key="2">
    <source>
        <dbReference type="SAM" id="MobiDB-lite"/>
    </source>
</evidence>
<gene>
    <name evidence="3" type="ORF">LSINAPIS_LOCUS14720</name>
</gene>
<keyword evidence="1" id="KW-0175">Coiled coil</keyword>
<feature type="region of interest" description="Disordered" evidence="2">
    <location>
        <begin position="1"/>
        <end position="44"/>
    </location>
</feature>
<organism evidence="3 4">
    <name type="scientific">Leptidea sinapis</name>
    <dbReference type="NCBI Taxonomy" id="189913"/>
    <lineage>
        <taxon>Eukaryota</taxon>
        <taxon>Metazoa</taxon>
        <taxon>Ecdysozoa</taxon>
        <taxon>Arthropoda</taxon>
        <taxon>Hexapoda</taxon>
        <taxon>Insecta</taxon>
        <taxon>Pterygota</taxon>
        <taxon>Neoptera</taxon>
        <taxon>Endopterygota</taxon>
        <taxon>Lepidoptera</taxon>
        <taxon>Glossata</taxon>
        <taxon>Ditrysia</taxon>
        <taxon>Papilionoidea</taxon>
        <taxon>Pieridae</taxon>
        <taxon>Dismorphiinae</taxon>
        <taxon>Leptidea</taxon>
    </lineage>
</organism>
<feature type="compositionally biased region" description="Basic and acidic residues" evidence="2">
    <location>
        <begin position="245"/>
        <end position="254"/>
    </location>
</feature>
<sequence>MDYSDFASGDNTESQSKPLSPTVKEDKINDTRSSENGKNEEEIELKIEDELKSKTDDDKVVEIHENNENRSDLVERIGQCRSIIESLKLQLNQEKARITQESKVSHYIPPEPETSNYSTPSDIYGGCIDSKLACDENLMEYEKQLEKYQNTLNMAQLEKKNAIRKQMLARAFKLKLMELENQCNIELLRVKQSLQCLKPLQMIANNWKSSSDNINYDFTNFELIPRYPDLNSVSVSEDSSMIDENESKITKTPV</sequence>
<evidence type="ECO:0000256" key="1">
    <source>
        <dbReference type="SAM" id="Coils"/>
    </source>
</evidence>
<feature type="compositionally biased region" description="Basic and acidic residues" evidence="2">
    <location>
        <begin position="23"/>
        <end position="44"/>
    </location>
</feature>
<evidence type="ECO:0000313" key="4">
    <source>
        <dbReference type="Proteomes" id="UP000324832"/>
    </source>
</evidence>
<dbReference type="AlphaFoldDB" id="A0A5E4R5D0"/>
<evidence type="ECO:0000313" key="3">
    <source>
        <dbReference type="EMBL" id="VVD05112.1"/>
    </source>
</evidence>
<protein>
    <submittedName>
        <fullName evidence="3">Uncharacterized protein</fullName>
    </submittedName>
</protein>
<keyword evidence="4" id="KW-1185">Reference proteome</keyword>